<dbReference type="Pfam" id="PF13426">
    <property type="entry name" value="PAS_9"/>
    <property type="match status" value="1"/>
</dbReference>
<dbReference type="GO" id="GO:0016020">
    <property type="term" value="C:membrane"/>
    <property type="evidence" value="ECO:0007669"/>
    <property type="project" value="InterPro"/>
</dbReference>
<evidence type="ECO:0000256" key="4">
    <source>
        <dbReference type="PROSITE-ProRule" id="PRU00169"/>
    </source>
</evidence>
<dbReference type="RefSeq" id="WP_073169504.1">
    <property type="nucleotide sequence ID" value="NZ_FQZE01000016.1"/>
</dbReference>
<keyword evidence="1" id="KW-0808">Transferase</keyword>
<dbReference type="Proteomes" id="UP000184050">
    <property type="component" value="Unassembled WGS sequence"/>
</dbReference>
<keyword evidence="4" id="KW-0597">Phosphoprotein</keyword>
<dbReference type="CDD" id="cd16917">
    <property type="entry name" value="HATPase_UhpB-NarQ-NarX-like"/>
    <property type="match status" value="1"/>
</dbReference>
<dbReference type="SMART" id="SM00448">
    <property type="entry name" value="REC"/>
    <property type="match status" value="1"/>
</dbReference>
<dbReference type="InterPro" id="IPR000014">
    <property type="entry name" value="PAS"/>
</dbReference>
<evidence type="ECO:0000313" key="11">
    <source>
        <dbReference type="Proteomes" id="UP000184050"/>
    </source>
</evidence>
<dbReference type="Gene3D" id="3.40.50.2300">
    <property type="match status" value="1"/>
</dbReference>
<sequence>MKKILAIDDNEINLVLLNQIFKLYYTDFEFLQATSGKEGIELAETQKPEIILLDILMPEMNGYEVCETLKKQSSTQHIPILMISALGQNPIERTKGLNAGADAFISKPFSQDELRAQIDVVLRIKKVEDLLRKRNESLELLIKNQTNKFLQSEERFLQISEHALEFYWEVDSKGVFTYVSPVIEKILGVKPDSIVGEKSYLDLFQLNNSSSKKSIIKSSFLNKSSFNDSEIEIELFDKSKTWLSVSGFSAFDKKGRFYGFRGVCYDITKRKQAEIALKKSMKQIKNYQKKLKNLNTELTLAEEKERRRIAENLHDSLGQTLSLAYIKLSSIVQEDYSPHVKKIINDTSEMLNMAISESRTITYDLSPPILYELGLIPAFKWKLEQIQDKHGIQTELVGENAEIDIQKEFNIFLYRIVTELLNNAIKHANANLIELEVKKDKKYYYITVKDNGVGFKTKLNPKATLKGGFGLLSITERLDNIKGNLEINSDEGKGTEASIVIPISED</sequence>
<feature type="coiled-coil region" evidence="5">
    <location>
        <begin position="270"/>
        <end position="304"/>
    </location>
</feature>
<feature type="domain" description="PAS" evidence="8">
    <location>
        <begin position="152"/>
        <end position="223"/>
    </location>
</feature>
<dbReference type="OrthoDB" id="9778366at2"/>
<dbReference type="NCBIfam" id="TIGR00229">
    <property type="entry name" value="sensory_box"/>
    <property type="match status" value="1"/>
</dbReference>
<evidence type="ECO:0000256" key="3">
    <source>
        <dbReference type="ARBA" id="ARBA00023012"/>
    </source>
</evidence>
<name>A0A1M6IE19_9BACT</name>
<feature type="domain" description="PAC" evidence="9">
    <location>
        <begin position="227"/>
        <end position="279"/>
    </location>
</feature>
<dbReference type="InterPro" id="IPR036890">
    <property type="entry name" value="HATPase_C_sf"/>
</dbReference>
<dbReference type="InterPro" id="IPR005467">
    <property type="entry name" value="His_kinase_dom"/>
</dbReference>
<proteinExistence type="predicted"/>
<evidence type="ECO:0000256" key="2">
    <source>
        <dbReference type="ARBA" id="ARBA00022777"/>
    </source>
</evidence>
<dbReference type="GO" id="GO:0000155">
    <property type="term" value="F:phosphorelay sensor kinase activity"/>
    <property type="evidence" value="ECO:0007669"/>
    <property type="project" value="InterPro"/>
</dbReference>
<dbReference type="STRING" id="1168035.SAMN05444280_11667"/>
<dbReference type="Gene3D" id="3.30.565.10">
    <property type="entry name" value="Histidine kinase-like ATPase, C-terminal domain"/>
    <property type="match status" value="1"/>
</dbReference>
<evidence type="ECO:0000259" key="6">
    <source>
        <dbReference type="PROSITE" id="PS50109"/>
    </source>
</evidence>
<keyword evidence="2" id="KW-0418">Kinase</keyword>
<dbReference type="PROSITE" id="PS50110">
    <property type="entry name" value="RESPONSE_REGULATORY"/>
    <property type="match status" value="1"/>
</dbReference>
<accession>A0A1M6IE19</accession>
<dbReference type="SMART" id="SM00091">
    <property type="entry name" value="PAS"/>
    <property type="match status" value="1"/>
</dbReference>
<dbReference type="InterPro" id="IPR011712">
    <property type="entry name" value="Sig_transdc_His_kin_sub3_dim/P"/>
</dbReference>
<evidence type="ECO:0000256" key="1">
    <source>
        <dbReference type="ARBA" id="ARBA00022679"/>
    </source>
</evidence>
<protein>
    <submittedName>
        <fullName evidence="10">PAS domain S-box-containing protein</fullName>
    </submittedName>
</protein>
<dbReference type="InterPro" id="IPR050482">
    <property type="entry name" value="Sensor_HK_TwoCompSys"/>
</dbReference>
<dbReference type="Gene3D" id="3.30.450.20">
    <property type="entry name" value="PAS domain"/>
    <property type="match status" value="1"/>
</dbReference>
<dbReference type="InterPro" id="IPR011006">
    <property type="entry name" value="CheY-like_superfamily"/>
</dbReference>
<dbReference type="PANTHER" id="PTHR24421:SF58">
    <property type="entry name" value="SIGNAL TRANSDUCTION HISTIDINE-PROTEIN KINASE_PHOSPHATASE UHPB"/>
    <property type="match status" value="1"/>
</dbReference>
<keyword evidence="3" id="KW-0902">Two-component regulatory system</keyword>
<dbReference type="PROSITE" id="PS50109">
    <property type="entry name" value="HIS_KIN"/>
    <property type="match status" value="1"/>
</dbReference>
<dbReference type="GO" id="GO:0046983">
    <property type="term" value="F:protein dimerization activity"/>
    <property type="evidence" value="ECO:0007669"/>
    <property type="project" value="InterPro"/>
</dbReference>
<dbReference type="PROSITE" id="PS50113">
    <property type="entry name" value="PAC"/>
    <property type="match status" value="1"/>
</dbReference>
<dbReference type="PROSITE" id="PS50112">
    <property type="entry name" value="PAS"/>
    <property type="match status" value="1"/>
</dbReference>
<dbReference type="EMBL" id="FQZE01000016">
    <property type="protein sequence ID" value="SHJ32702.1"/>
    <property type="molecule type" value="Genomic_DNA"/>
</dbReference>
<dbReference type="Gene3D" id="1.20.5.1930">
    <property type="match status" value="1"/>
</dbReference>
<feature type="modified residue" description="4-aspartylphosphate" evidence="4">
    <location>
        <position position="54"/>
    </location>
</feature>
<dbReference type="InterPro" id="IPR035965">
    <property type="entry name" value="PAS-like_dom_sf"/>
</dbReference>
<dbReference type="SUPFAM" id="SSF55874">
    <property type="entry name" value="ATPase domain of HSP90 chaperone/DNA topoisomerase II/histidine kinase"/>
    <property type="match status" value="1"/>
</dbReference>
<gene>
    <name evidence="10" type="ORF">SAMN05444280_11667</name>
</gene>
<evidence type="ECO:0000259" key="8">
    <source>
        <dbReference type="PROSITE" id="PS50112"/>
    </source>
</evidence>
<keyword evidence="11" id="KW-1185">Reference proteome</keyword>
<dbReference type="SUPFAM" id="SSF55785">
    <property type="entry name" value="PYP-like sensor domain (PAS domain)"/>
    <property type="match status" value="1"/>
</dbReference>
<dbReference type="PANTHER" id="PTHR24421">
    <property type="entry name" value="NITRATE/NITRITE SENSOR PROTEIN NARX-RELATED"/>
    <property type="match status" value="1"/>
</dbReference>
<dbReference type="Pfam" id="PF00072">
    <property type="entry name" value="Response_reg"/>
    <property type="match status" value="1"/>
</dbReference>
<evidence type="ECO:0000259" key="9">
    <source>
        <dbReference type="PROSITE" id="PS50113"/>
    </source>
</evidence>
<reference evidence="10 11" key="1">
    <citation type="submission" date="2016-11" db="EMBL/GenBank/DDBJ databases">
        <authorList>
            <person name="Jaros S."/>
            <person name="Januszkiewicz K."/>
            <person name="Wedrychowicz H."/>
        </authorList>
    </citation>
    <scope>NUCLEOTIDE SEQUENCE [LARGE SCALE GENOMIC DNA]</scope>
    <source>
        <strain evidence="10 11">DSM 27063</strain>
    </source>
</reference>
<dbReference type="SUPFAM" id="SSF52172">
    <property type="entry name" value="CheY-like"/>
    <property type="match status" value="1"/>
</dbReference>
<evidence type="ECO:0000313" key="10">
    <source>
        <dbReference type="EMBL" id="SHJ32702.1"/>
    </source>
</evidence>
<dbReference type="AlphaFoldDB" id="A0A1M6IE19"/>
<organism evidence="10 11">
    <name type="scientific">Tangfeifania diversioriginum</name>
    <dbReference type="NCBI Taxonomy" id="1168035"/>
    <lineage>
        <taxon>Bacteria</taxon>
        <taxon>Pseudomonadati</taxon>
        <taxon>Bacteroidota</taxon>
        <taxon>Bacteroidia</taxon>
        <taxon>Marinilabiliales</taxon>
        <taxon>Prolixibacteraceae</taxon>
        <taxon>Tangfeifania</taxon>
    </lineage>
</organism>
<evidence type="ECO:0000256" key="5">
    <source>
        <dbReference type="SAM" id="Coils"/>
    </source>
</evidence>
<evidence type="ECO:0000259" key="7">
    <source>
        <dbReference type="PROSITE" id="PS50110"/>
    </source>
</evidence>
<dbReference type="InterPro" id="IPR000700">
    <property type="entry name" value="PAS-assoc_C"/>
</dbReference>
<dbReference type="InterPro" id="IPR003594">
    <property type="entry name" value="HATPase_dom"/>
</dbReference>
<dbReference type="SMART" id="SM00387">
    <property type="entry name" value="HATPase_c"/>
    <property type="match status" value="1"/>
</dbReference>
<dbReference type="CDD" id="cd00130">
    <property type="entry name" value="PAS"/>
    <property type="match status" value="1"/>
</dbReference>
<dbReference type="Pfam" id="PF07730">
    <property type="entry name" value="HisKA_3"/>
    <property type="match status" value="1"/>
</dbReference>
<feature type="domain" description="Response regulatory" evidence="7">
    <location>
        <begin position="3"/>
        <end position="122"/>
    </location>
</feature>
<keyword evidence="5" id="KW-0175">Coiled coil</keyword>
<feature type="domain" description="Histidine kinase" evidence="6">
    <location>
        <begin position="413"/>
        <end position="505"/>
    </location>
</feature>
<dbReference type="InterPro" id="IPR001789">
    <property type="entry name" value="Sig_transdc_resp-reg_receiver"/>
</dbReference>
<dbReference type="Pfam" id="PF02518">
    <property type="entry name" value="HATPase_c"/>
    <property type="match status" value="1"/>
</dbReference>